<gene>
    <name evidence="1" type="ORF">ACFFQ6_08435</name>
</gene>
<comment type="caution">
    <text evidence="1">The sequence shown here is derived from an EMBL/GenBank/DDBJ whole genome shotgun (WGS) entry which is preliminary data.</text>
</comment>
<evidence type="ECO:0000313" key="2">
    <source>
        <dbReference type="Proteomes" id="UP001589587"/>
    </source>
</evidence>
<accession>A0ABV5XCY4</accession>
<reference evidence="1 2" key="1">
    <citation type="submission" date="2024-09" db="EMBL/GenBank/DDBJ databases">
        <authorList>
            <person name="Sun Q."/>
            <person name="Mori K."/>
        </authorList>
    </citation>
    <scope>NUCLEOTIDE SEQUENCE [LARGE SCALE GENOMIC DNA]</scope>
    <source>
        <strain evidence="1 2">JCM 11411</strain>
    </source>
</reference>
<dbReference type="Proteomes" id="UP001589587">
    <property type="component" value="Unassembled WGS sequence"/>
</dbReference>
<proteinExistence type="predicted"/>
<name>A0ABV5XCY4_9NOCA</name>
<evidence type="ECO:0000313" key="1">
    <source>
        <dbReference type="EMBL" id="MFB9779704.1"/>
    </source>
</evidence>
<keyword evidence="2" id="KW-1185">Reference proteome</keyword>
<sequence>MRRFRSGLITVVVVAVLAVGAVIAFRVLDERRDPVALPTGVVVDRATCLAPEVLVAAVPGEVQSPELLSDPLPPAGTVPENFEPKSVVVCQFLAYTDDSSEATLSQTTRTGDMAHVVAQFKRESLKSPWFGECPTPSSVPTPVVWLVDSAGKAVRVAFPVDGTCRYPFPDAYEAVMNLVVQDAQLHHLPRAW</sequence>
<dbReference type="RefSeq" id="WP_125053211.1">
    <property type="nucleotide sequence ID" value="NZ_JBHMAS010000017.1"/>
</dbReference>
<dbReference type="EMBL" id="JBHMAS010000017">
    <property type="protein sequence ID" value="MFB9779704.1"/>
    <property type="molecule type" value="Genomic_DNA"/>
</dbReference>
<protein>
    <submittedName>
        <fullName evidence="1">Uncharacterized protein</fullName>
    </submittedName>
</protein>
<organism evidence="1 2">
    <name type="scientific">Rhodococcus baikonurensis</name>
    <dbReference type="NCBI Taxonomy" id="172041"/>
    <lineage>
        <taxon>Bacteria</taxon>
        <taxon>Bacillati</taxon>
        <taxon>Actinomycetota</taxon>
        <taxon>Actinomycetes</taxon>
        <taxon>Mycobacteriales</taxon>
        <taxon>Nocardiaceae</taxon>
        <taxon>Rhodococcus</taxon>
        <taxon>Rhodococcus erythropolis group</taxon>
    </lineage>
</organism>